<dbReference type="Proteomes" id="UP000001542">
    <property type="component" value="Unassembled WGS sequence"/>
</dbReference>
<dbReference type="RefSeq" id="XP_001325786.1">
    <property type="nucleotide sequence ID" value="XM_001325751.1"/>
</dbReference>
<reference evidence="2" key="1">
    <citation type="submission" date="2006-10" db="EMBL/GenBank/DDBJ databases">
        <authorList>
            <person name="Amadeo P."/>
            <person name="Zhao Q."/>
            <person name="Wortman J."/>
            <person name="Fraser-Liggett C."/>
            <person name="Carlton J."/>
        </authorList>
    </citation>
    <scope>NUCLEOTIDE SEQUENCE</scope>
    <source>
        <strain evidence="2">G3</strain>
    </source>
</reference>
<reference evidence="2" key="2">
    <citation type="journal article" date="2007" name="Science">
        <title>Draft genome sequence of the sexually transmitted pathogen Trichomonas vaginalis.</title>
        <authorList>
            <person name="Carlton J.M."/>
            <person name="Hirt R.P."/>
            <person name="Silva J.C."/>
            <person name="Delcher A.L."/>
            <person name="Schatz M."/>
            <person name="Zhao Q."/>
            <person name="Wortman J.R."/>
            <person name="Bidwell S.L."/>
            <person name="Alsmark U.C.M."/>
            <person name="Besteiro S."/>
            <person name="Sicheritz-Ponten T."/>
            <person name="Noel C.J."/>
            <person name="Dacks J.B."/>
            <person name="Foster P.G."/>
            <person name="Simillion C."/>
            <person name="Van de Peer Y."/>
            <person name="Miranda-Saavedra D."/>
            <person name="Barton G.J."/>
            <person name="Westrop G.D."/>
            <person name="Mueller S."/>
            <person name="Dessi D."/>
            <person name="Fiori P.L."/>
            <person name="Ren Q."/>
            <person name="Paulsen I."/>
            <person name="Zhang H."/>
            <person name="Bastida-Corcuera F.D."/>
            <person name="Simoes-Barbosa A."/>
            <person name="Brown M.T."/>
            <person name="Hayes R.D."/>
            <person name="Mukherjee M."/>
            <person name="Okumura C.Y."/>
            <person name="Schneider R."/>
            <person name="Smith A.J."/>
            <person name="Vanacova S."/>
            <person name="Villalvazo M."/>
            <person name="Haas B.J."/>
            <person name="Pertea M."/>
            <person name="Feldblyum T.V."/>
            <person name="Utterback T.R."/>
            <person name="Shu C.L."/>
            <person name="Osoegawa K."/>
            <person name="de Jong P.J."/>
            <person name="Hrdy I."/>
            <person name="Horvathova L."/>
            <person name="Zubacova Z."/>
            <person name="Dolezal P."/>
            <person name="Malik S.B."/>
            <person name="Logsdon J.M. Jr."/>
            <person name="Henze K."/>
            <person name="Gupta A."/>
            <person name="Wang C.C."/>
            <person name="Dunne R.L."/>
            <person name="Upcroft J.A."/>
            <person name="Upcroft P."/>
            <person name="White O."/>
            <person name="Salzberg S.L."/>
            <person name="Tang P."/>
            <person name="Chiu C.-H."/>
            <person name="Lee Y.-S."/>
            <person name="Embley T.M."/>
            <person name="Coombs G.H."/>
            <person name="Mottram J.C."/>
            <person name="Tachezy J."/>
            <person name="Fraser-Liggett C.M."/>
            <person name="Johnson P.J."/>
        </authorList>
    </citation>
    <scope>NUCLEOTIDE SEQUENCE [LARGE SCALE GENOMIC DNA]</scope>
    <source>
        <strain evidence="2">G3</strain>
    </source>
</reference>
<protein>
    <submittedName>
        <fullName evidence="2">Uncharacterized protein</fullName>
    </submittedName>
</protein>
<dbReference type="InParanoid" id="A2E162"/>
<accession>A2E162</accession>
<evidence type="ECO:0000313" key="2">
    <source>
        <dbReference type="EMBL" id="EAY13563.1"/>
    </source>
</evidence>
<dbReference type="AlphaFoldDB" id="A2E162"/>
<dbReference type="VEuPathDB" id="TrichDB:TVAG_389600"/>
<organism evidence="2 3">
    <name type="scientific">Trichomonas vaginalis (strain ATCC PRA-98 / G3)</name>
    <dbReference type="NCBI Taxonomy" id="412133"/>
    <lineage>
        <taxon>Eukaryota</taxon>
        <taxon>Metamonada</taxon>
        <taxon>Parabasalia</taxon>
        <taxon>Trichomonadida</taxon>
        <taxon>Trichomonadidae</taxon>
        <taxon>Trichomonas</taxon>
    </lineage>
</organism>
<dbReference type="SMR" id="A2E162"/>
<feature type="coiled-coil region" evidence="1">
    <location>
        <begin position="41"/>
        <end position="102"/>
    </location>
</feature>
<proteinExistence type="predicted"/>
<dbReference type="KEGG" id="tva:4771532"/>
<keyword evidence="3" id="KW-1185">Reference proteome</keyword>
<keyword evidence="1" id="KW-0175">Coiled coil</keyword>
<sequence>MKNQSQFTTSLPNLETNYEALYKEEAKKFWELQKVQQTAEEKEFEELCHKLEQMSRNYRDEIDKVAEENQQLQLQYKDIPSYKRKLEEMEIEEQNLIRIKSNF</sequence>
<evidence type="ECO:0000256" key="1">
    <source>
        <dbReference type="SAM" id="Coils"/>
    </source>
</evidence>
<evidence type="ECO:0000313" key="3">
    <source>
        <dbReference type="Proteomes" id="UP000001542"/>
    </source>
</evidence>
<gene>
    <name evidence="2" type="ORF">TVAG_389600</name>
</gene>
<name>A2E162_TRIV3</name>
<dbReference type="EMBL" id="DS113283">
    <property type="protein sequence ID" value="EAY13563.1"/>
    <property type="molecule type" value="Genomic_DNA"/>
</dbReference>
<dbReference type="VEuPathDB" id="TrichDB:TVAGG3_0938910"/>